<accession>A0A396JFI7</accession>
<dbReference type="AlphaFoldDB" id="A0A396JFI7"/>
<sequence>MHVNQPKNPSVNDFVFSGVQSKKATIELFNNVNLTLSVMSNFPALDGIGISMVRAEVGVKGSYPMHTHYVAADFLIMVVAELTDGLVINEEVFQKTIRGGDVLCFLKDTCISLSILVPE</sequence>
<proteinExistence type="predicted"/>
<evidence type="ECO:0000259" key="1">
    <source>
        <dbReference type="Pfam" id="PF00190"/>
    </source>
</evidence>
<comment type="caution">
    <text evidence="2">The sequence shown here is derived from an EMBL/GenBank/DDBJ whole genome shotgun (WGS) entry which is preliminary data.</text>
</comment>
<dbReference type="OrthoDB" id="1921208at2759"/>
<name>A0A396JFI7_MEDTR</name>
<protein>
    <submittedName>
        <fullName evidence="2">Putative rmlC-like jelly roll protein</fullName>
    </submittedName>
</protein>
<dbReference type="Pfam" id="PF00190">
    <property type="entry name" value="Cupin_1"/>
    <property type="match status" value="1"/>
</dbReference>
<feature type="domain" description="Cupin type-1" evidence="1">
    <location>
        <begin position="39"/>
        <end position="105"/>
    </location>
</feature>
<reference evidence="2" key="1">
    <citation type="journal article" date="2018" name="Nat. Plants">
        <title>Whole-genome landscape of Medicago truncatula symbiotic genes.</title>
        <authorList>
            <person name="Pecrix Y."/>
            <person name="Gamas P."/>
            <person name="Carrere S."/>
        </authorList>
    </citation>
    <scope>NUCLEOTIDE SEQUENCE</scope>
    <source>
        <tissue evidence="2">Leaves</tissue>
    </source>
</reference>
<dbReference type="Gene3D" id="2.60.120.10">
    <property type="entry name" value="Jelly Rolls"/>
    <property type="match status" value="1"/>
</dbReference>
<dbReference type="InterPro" id="IPR006045">
    <property type="entry name" value="Cupin_1"/>
</dbReference>
<dbReference type="InterPro" id="IPR011051">
    <property type="entry name" value="RmlC_Cupin_sf"/>
</dbReference>
<dbReference type="SUPFAM" id="SSF51182">
    <property type="entry name" value="RmlC-like cupins"/>
    <property type="match status" value="1"/>
</dbReference>
<gene>
    <name evidence="2" type="ORF">MtrunA17_Chr2g0327651</name>
</gene>
<dbReference type="InterPro" id="IPR014710">
    <property type="entry name" value="RmlC-like_jellyroll"/>
</dbReference>
<dbReference type="Proteomes" id="UP000265566">
    <property type="component" value="Chromosome 2"/>
</dbReference>
<dbReference type="PANTHER" id="PTHR31238">
    <property type="entry name" value="GERMIN-LIKE PROTEIN SUBFAMILY 3 MEMBER 3"/>
    <property type="match status" value="1"/>
</dbReference>
<evidence type="ECO:0000313" key="2">
    <source>
        <dbReference type="EMBL" id="RHN76032.1"/>
    </source>
</evidence>
<organism evidence="2">
    <name type="scientific">Medicago truncatula</name>
    <name type="common">Barrel medic</name>
    <name type="synonym">Medicago tribuloides</name>
    <dbReference type="NCBI Taxonomy" id="3880"/>
    <lineage>
        <taxon>Eukaryota</taxon>
        <taxon>Viridiplantae</taxon>
        <taxon>Streptophyta</taxon>
        <taxon>Embryophyta</taxon>
        <taxon>Tracheophyta</taxon>
        <taxon>Spermatophyta</taxon>
        <taxon>Magnoliopsida</taxon>
        <taxon>eudicotyledons</taxon>
        <taxon>Gunneridae</taxon>
        <taxon>Pentapetalae</taxon>
        <taxon>rosids</taxon>
        <taxon>fabids</taxon>
        <taxon>Fabales</taxon>
        <taxon>Fabaceae</taxon>
        <taxon>Papilionoideae</taxon>
        <taxon>50 kb inversion clade</taxon>
        <taxon>NPAAA clade</taxon>
        <taxon>Hologalegina</taxon>
        <taxon>IRL clade</taxon>
        <taxon>Trifolieae</taxon>
        <taxon>Medicago</taxon>
    </lineage>
</organism>
<dbReference type="Gramene" id="rna12304">
    <property type="protein sequence ID" value="RHN76032.1"/>
    <property type="gene ID" value="gene12304"/>
</dbReference>
<dbReference type="EMBL" id="PSQE01000002">
    <property type="protein sequence ID" value="RHN76032.1"/>
    <property type="molecule type" value="Genomic_DNA"/>
</dbReference>